<dbReference type="Proteomes" id="UP000501729">
    <property type="component" value="Segment"/>
</dbReference>
<accession>A0A6G5P4X0</accession>
<sequence length="105" mass="11839">MSEQALQTKIMDWLKAHGFYAVKIIACSKAGTADILACSPKGRFVAIEVKYGRNTPSELQKDFINEVERRDGLAFVTWDLQTVIFHLQGEIVPLKAEVRPTDFLL</sequence>
<name>A0A6G5P4X0_9CAUD</name>
<dbReference type="SUPFAM" id="SSF52980">
    <property type="entry name" value="Restriction endonuclease-like"/>
    <property type="match status" value="1"/>
</dbReference>
<evidence type="ECO:0000313" key="3">
    <source>
        <dbReference type="Proteomes" id="UP000501729"/>
    </source>
</evidence>
<dbReference type="GO" id="GO:0003676">
    <property type="term" value="F:nucleic acid binding"/>
    <property type="evidence" value="ECO:0007669"/>
    <property type="project" value="InterPro"/>
</dbReference>
<evidence type="ECO:0008006" key="4">
    <source>
        <dbReference type="Google" id="ProtNLM"/>
    </source>
</evidence>
<dbReference type="InterPro" id="IPR011856">
    <property type="entry name" value="tRNA_endonuc-like_dom_sf"/>
</dbReference>
<gene>
    <name evidence="2" type="ORF">ETP1_029</name>
</gene>
<dbReference type="Pfam" id="PF01870">
    <property type="entry name" value="Hjc"/>
    <property type="match status" value="1"/>
</dbReference>
<dbReference type="GO" id="GO:0008821">
    <property type="term" value="F:crossover junction DNA endonuclease activity"/>
    <property type="evidence" value="ECO:0007669"/>
    <property type="project" value="UniProtKB-EC"/>
</dbReference>
<dbReference type="EMBL" id="MK574011">
    <property type="protein sequence ID" value="QBP07030.1"/>
    <property type="molecule type" value="Genomic_DNA"/>
</dbReference>
<evidence type="ECO:0000256" key="1">
    <source>
        <dbReference type="ARBA" id="ARBA00029354"/>
    </source>
</evidence>
<evidence type="ECO:0000313" key="2">
    <source>
        <dbReference type="EMBL" id="QBP07030.1"/>
    </source>
</evidence>
<proteinExistence type="predicted"/>
<reference evidence="2 3" key="1">
    <citation type="submission" date="2019-02" db="EMBL/GenBank/DDBJ databases">
        <title>Genome sequence of multidrug-resistant Edwardsiella tarda isolate infecting lytic phage ETP-1.</title>
        <authorList>
            <person name="Nikapitiya C."/>
            <person name="Senevirathne A."/>
            <person name="De Zoysa M."/>
            <person name="Lee J."/>
        </authorList>
    </citation>
    <scope>NUCLEOTIDE SEQUENCE [LARGE SCALE GENOMIC DNA]</scope>
</reference>
<dbReference type="InterPro" id="IPR002732">
    <property type="entry name" value="Hjc"/>
</dbReference>
<organism evidence="2 3">
    <name type="scientific">Edwardsiella phage ETP-1</name>
    <dbReference type="NCBI Taxonomy" id="2544920"/>
    <lineage>
        <taxon>Viruses</taxon>
        <taxon>Duplodnaviria</taxon>
        <taxon>Heunggongvirae</taxon>
        <taxon>Uroviricota</taxon>
        <taxon>Caudoviricetes</taxon>
        <taxon>Kafunavirus</taxon>
        <taxon>Kafunavirus KF1</taxon>
    </lineage>
</organism>
<dbReference type="InterPro" id="IPR011335">
    <property type="entry name" value="Restrct_endonuc-II-like"/>
</dbReference>
<protein>
    <recommendedName>
        <fullName evidence="4">Endonuclease</fullName>
    </recommendedName>
</protein>
<comment type="catalytic activity">
    <reaction evidence="1">
        <text>Endonucleolytic cleavage at a junction such as a reciprocal single-stranded crossover between two homologous DNA duplexes (Holliday junction).</text>
        <dbReference type="EC" id="3.1.21.10"/>
    </reaction>
</comment>
<dbReference type="Gene3D" id="3.40.1350.10">
    <property type="match status" value="1"/>
</dbReference>